<keyword evidence="3 5" id="KW-0949">S-adenosyl-L-methionine</keyword>
<evidence type="ECO:0000256" key="2">
    <source>
        <dbReference type="ARBA" id="ARBA00022679"/>
    </source>
</evidence>
<name>A0A2M8RXQ0_9PAST</name>
<reference evidence="6 7" key="1">
    <citation type="submission" date="2017-11" db="EMBL/GenBank/DDBJ databases">
        <title>Reclassification of Bisgaard taxon 5 as Caviibacterium pharyngocola gen. nov., sp. nov.</title>
        <authorList>
            <person name="Christensen H."/>
        </authorList>
    </citation>
    <scope>NUCLEOTIDE SEQUENCE [LARGE SCALE GENOMIC DNA]</scope>
    <source>
        <strain evidence="6 7">7_3</strain>
    </source>
</reference>
<organism evidence="6 7">
    <name type="scientific">Caviibacterium pharyngocola</name>
    <dbReference type="NCBI Taxonomy" id="28159"/>
    <lineage>
        <taxon>Bacteria</taxon>
        <taxon>Pseudomonadati</taxon>
        <taxon>Pseudomonadota</taxon>
        <taxon>Gammaproteobacteria</taxon>
        <taxon>Pasteurellales</taxon>
        <taxon>Pasteurellaceae</taxon>
        <taxon>Caviibacterium</taxon>
    </lineage>
</organism>
<dbReference type="EC" id="2.1.1.197" evidence="5"/>
<dbReference type="UniPathway" id="UPA00078"/>
<dbReference type="AlphaFoldDB" id="A0A2M8RXQ0"/>
<dbReference type="CDD" id="cd02440">
    <property type="entry name" value="AdoMet_MTases"/>
    <property type="match status" value="1"/>
</dbReference>
<dbReference type="InterPro" id="IPR011814">
    <property type="entry name" value="BioC"/>
</dbReference>
<dbReference type="Proteomes" id="UP000230282">
    <property type="component" value="Unassembled WGS sequence"/>
</dbReference>
<keyword evidence="7" id="KW-1185">Reference proteome</keyword>
<comment type="catalytic activity">
    <reaction evidence="5">
        <text>malonyl-[ACP] + S-adenosyl-L-methionine = malonyl-[ACP] methyl ester + S-adenosyl-L-homocysteine</text>
        <dbReference type="Rhea" id="RHEA:17105"/>
        <dbReference type="Rhea" id="RHEA-COMP:9623"/>
        <dbReference type="Rhea" id="RHEA-COMP:9954"/>
        <dbReference type="ChEBI" id="CHEBI:57856"/>
        <dbReference type="ChEBI" id="CHEBI:59789"/>
        <dbReference type="ChEBI" id="CHEBI:78449"/>
        <dbReference type="ChEBI" id="CHEBI:78845"/>
        <dbReference type="EC" id="2.1.1.197"/>
    </reaction>
</comment>
<gene>
    <name evidence="5 6" type="primary">bioC</name>
    <name evidence="6" type="ORF">CVP04_03300</name>
</gene>
<keyword evidence="1 5" id="KW-0489">Methyltransferase</keyword>
<dbReference type="PANTHER" id="PTHR13090:SF1">
    <property type="entry name" value="ARGININE-HYDROXYLASE NDUFAF5, MITOCHONDRIAL"/>
    <property type="match status" value="1"/>
</dbReference>
<dbReference type="Gene3D" id="3.40.50.150">
    <property type="entry name" value="Vaccinia Virus protein VP39"/>
    <property type="match status" value="1"/>
</dbReference>
<evidence type="ECO:0000256" key="1">
    <source>
        <dbReference type="ARBA" id="ARBA00022603"/>
    </source>
</evidence>
<dbReference type="PANTHER" id="PTHR13090">
    <property type="entry name" value="ARGININE-HYDROXYLASE NDUFAF5, MITOCHONDRIAL"/>
    <property type="match status" value="1"/>
</dbReference>
<comment type="function">
    <text evidence="5">Converts the free carboxyl group of a malonyl-thioester to its methyl ester by transfer of a methyl group from S-adenosyl-L-methionine (SAM). It allows to synthesize pimeloyl-ACP via the fatty acid synthetic pathway.</text>
</comment>
<comment type="caution">
    <text evidence="6">The sequence shown here is derived from an EMBL/GenBank/DDBJ whole genome shotgun (WGS) entry which is preliminary data.</text>
</comment>
<evidence type="ECO:0000256" key="3">
    <source>
        <dbReference type="ARBA" id="ARBA00022691"/>
    </source>
</evidence>
<dbReference type="RefSeq" id="WP_100296090.1">
    <property type="nucleotide sequence ID" value="NZ_PHGZ01000006.1"/>
</dbReference>
<dbReference type="EMBL" id="PHGZ01000006">
    <property type="protein sequence ID" value="PJG83667.1"/>
    <property type="molecule type" value="Genomic_DNA"/>
</dbReference>
<accession>A0A2M8RXQ0</accession>
<dbReference type="OrthoDB" id="9760689at2"/>
<dbReference type="GO" id="GO:0032259">
    <property type="term" value="P:methylation"/>
    <property type="evidence" value="ECO:0007669"/>
    <property type="project" value="UniProtKB-KW"/>
</dbReference>
<keyword evidence="4 5" id="KW-0093">Biotin biosynthesis</keyword>
<evidence type="ECO:0000256" key="4">
    <source>
        <dbReference type="ARBA" id="ARBA00022756"/>
    </source>
</evidence>
<dbReference type="InterPro" id="IPR050602">
    <property type="entry name" value="Malonyl-ACP_OMT"/>
</dbReference>
<evidence type="ECO:0000256" key="5">
    <source>
        <dbReference type="HAMAP-Rule" id="MF_00835"/>
    </source>
</evidence>
<dbReference type="GO" id="GO:0010340">
    <property type="term" value="F:carboxyl-O-methyltransferase activity"/>
    <property type="evidence" value="ECO:0007669"/>
    <property type="project" value="UniProtKB-UniRule"/>
</dbReference>
<dbReference type="HAMAP" id="MF_00835">
    <property type="entry name" value="BioC"/>
    <property type="match status" value="1"/>
</dbReference>
<evidence type="ECO:0000313" key="6">
    <source>
        <dbReference type="EMBL" id="PJG83667.1"/>
    </source>
</evidence>
<dbReference type="GO" id="GO:0009102">
    <property type="term" value="P:biotin biosynthetic process"/>
    <property type="evidence" value="ECO:0007669"/>
    <property type="project" value="UniProtKB-UniRule"/>
</dbReference>
<proteinExistence type="inferred from homology"/>
<comment type="pathway">
    <text evidence="5">Cofactor biosynthesis; biotin biosynthesis.</text>
</comment>
<keyword evidence="2 5" id="KW-0808">Transferase</keyword>
<dbReference type="SUPFAM" id="SSF53335">
    <property type="entry name" value="S-adenosyl-L-methionine-dependent methyltransferases"/>
    <property type="match status" value="1"/>
</dbReference>
<dbReference type="NCBIfam" id="TIGR02072">
    <property type="entry name" value="BioC"/>
    <property type="match status" value="1"/>
</dbReference>
<sequence length="267" mass="30536">MLTHNKDRICRCFSQALTTYDEQAQAQQQINRRLTDILLAQGARQFARLLEIGCGTGQLTRLLCAELQVEQWHLNDLCRTEPQIAEILHGQDYRFYCADAEHYTFPAQYDLIVSASAVQWFDDPLDFVTRSRALLKPDGYLLFSTFAPQNLAEIRALTSVGLNYPHLQQWQDALQKDFKVLHLQQQNIRLIFSSPLAVLQHLKATGVTAVGQGHWTKTQLQQFSQDYRHNFADSAGKVRLTYQPIFVLAQKQGEKTNDSANFICFGN</sequence>
<dbReference type="GO" id="GO:0102130">
    <property type="term" value="F:malonyl-CoA methyltransferase activity"/>
    <property type="evidence" value="ECO:0007669"/>
    <property type="project" value="UniProtKB-EC"/>
</dbReference>
<protein>
    <recommendedName>
        <fullName evidence="5">Malonyl-[acyl-carrier protein] O-methyltransferase</fullName>
        <shortName evidence="5">Malonyl-ACP O-methyltransferase</shortName>
        <ecNumber evidence="5">2.1.1.197</ecNumber>
    </recommendedName>
    <alternativeName>
        <fullName evidence="5">Biotin synthesis protein BioC</fullName>
    </alternativeName>
</protein>
<evidence type="ECO:0000313" key="7">
    <source>
        <dbReference type="Proteomes" id="UP000230282"/>
    </source>
</evidence>
<dbReference type="InterPro" id="IPR029063">
    <property type="entry name" value="SAM-dependent_MTases_sf"/>
</dbReference>
<comment type="similarity">
    <text evidence="5">Belongs to the methyltransferase superfamily.</text>
</comment>
<dbReference type="Pfam" id="PF13489">
    <property type="entry name" value="Methyltransf_23"/>
    <property type="match status" value="1"/>
</dbReference>